<evidence type="ECO:0000256" key="1">
    <source>
        <dbReference type="ARBA" id="ARBA00001933"/>
    </source>
</evidence>
<dbReference type="EMBL" id="JACQXR010000102">
    <property type="protein sequence ID" value="MBI4727122.1"/>
    <property type="molecule type" value="Genomic_DNA"/>
</dbReference>
<dbReference type="Gene3D" id="3.40.640.10">
    <property type="entry name" value="Type I PLP-dependent aspartate aminotransferase-like (Major domain)"/>
    <property type="match status" value="1"/>
</dbReference>
<dbReference type="PANTHER" id="PTHR46383:SF1">
    <property type="entry name" value="ASPARTATE AMINOTRANSFERASE"/>
    <property type="match status" value="1"/>
</dbReference>
<comment type="caution">
    <text evidence="8">The sequence shown here is derived from an EMBL/GenBank/DDBJ whole genome shotgun (WGS) entry which is preliminary data.</text>
</comment>
<feature type="domain" description="Aminotransferase class I/classII large" evidence="7">
    <location>
        <begin position="31"/>
        <end position="380"/>
    </location>
</feature>
<dbReference type="Pfam" id="PF00155">
    <property type="entry name" value="Aminotran_1_2"/>
    <property type="match status" value="1"/>
</dbReference>
<dbReference type="EC" id="2.6.1.-" evidence="6"/>
<dbReference type="PANTHER" id="PTHR46383">
    <property type="entry name" value="ASPARTATE AMINOTRANSFERASE"/>
    <property type="match status" value="1"/>
</dbReference>
<evidence type="ECO:0000256" key="5">
    <source>
        <dbReference type="ARBA" id="ARBA00022898"/>
    </source>
</evidence>
<dbReference type="CDD" id="cd00609">
    <property type="entry name" value="AAT_like"/>
    <property type="match status" value="1"/>
</dbReference>
<gene>
    <name evidence="8" type="ORF">HY768_07860</name>
</gene>
<dbReference type="InterPro" id="IPR050596">
    <property type="entry name" value="AspAT/PAT-like"/>
</dbReference>
<dbReference type="FunFam" id="3.40.640.10:FF:000033">
    <property type="entry name" value="Aspartate aminotransferase"/>
    <property type="match status" value="1"/>
</dbReference>
<comment type="cofactor">
    <cofactor evidence="1 6">
        <name>pyridoxal 5'-phosphate</name>
        <dbReference type="ChEBI" id="CHEBI:597326"/>
    </cofactor>
</comment>
<dbReference type="PROSITE" id="PS00105">
    <property type="entry name" value="AA_TRANSFER_CLASS_1"/>
    <property type="match status" value="1"/>
</dbReference>
<evidence type="ECO:0000313" key="9">
    <source>
        <dbReference type="Proteomes" id="UP000736328"/>
    </source>
</evidence>
<evidence type="ECO:0000313" key="8">
    <source>
        <dbReference type="EMBL" id="MBI4727122.1"/>
    </source>
</evidence>
<keyword evidence="3 6" id="KW-0032">Aminotransferase</keyword>
<dbReference type="AlphaFoldDB" id="A0A933IC72"/>
<dbReference type="InterPro" id="IPR004839">
    <property type="entry name" value="Aminotransferase_I/II_large"/>
</dbReference>
<dbReference type="GO" id="GO:0008483">
    <property type="term" value="F:transaminase activity"/>
    <property type="evidence" value="ECO:0007669"/>
    <property type="project" value="UniProtKB-KW"/>
</dbReference>
<name>A0A933IC72_UNCT6</name>
<dbReference type="InterPro" id="IPR015421">
    <property type="entry name" value="PyrdxlP-dep_Trfase_major"/>
</dbReference>
<dbReference type="SUPFAM" id="SSF53383">
    <property type="entry name" value="PLP-dependent transferases"/>
    <property type="match status" value="1"/>
</dbReference>
<protein>
    <recommendedName>
        <fullName evidence="6">Aminotransferase</fullName>
        <ecNumber evidence="6">2.6.1.-</ecNumber>
    </recommendedName>
</protein>
<evidence type="ECO:0000256" key="3">
    <source>
        <dbReference type="ARBA" id="ARBA00022576"/>
    </source>
</evidence>
<comment type="similarity">
    <text evidence="2 6">Belongs to the class-I pyridoxal-phosphate-dependent aminotransferase family.</text>
</comment>
<keyword evidence="4 6" id="KW-0808">Transferase</keyword>
<dbReference type="Proteomes" id="UP000736328">
    <property type="component" value="Unassembled WGS sequence"/>
</dbReference>
<dbReference type="Gene3D" id="3.90.1150.10">
    <property type="entry name" value="Aspartate Aminotransferase, domain 1"/>
    <property type="match status" value="1"/>
</dbReference>
<evidence type="ECO:0000259" key="7">
    <source>
        <dbReference type="Pfam" id="PF00155"/>
    </source>
</evidence>
<keyword evidence="5" id="KW-0663">Pyridoxal phosphate</keyword>
<reference evidence="8" key="1">
    <citation type="submission" date="2020-07" db="EMBL/GenBank/DDBJ databases">
        <title>Huge and variable diversity of episymbiotic CPR bacteria and DPANN archaea in groundwater ecosystems.</title>
        <authorList>
            <person name="He C.Y."/>
            <person name="Keren R."/>
            <person name="Whittaker M."/>
            <person name="Farag I.F."/>
            <person name="Doudna J."/>
            <person name="Cate J.H.D."/>
            <person name="Banfield J.F."/>
        </authorList>
    </citation>
    <scope>NUCLEOTIDE SEQUENCE</scope>
    <source>
        <strain evidence="8">NC_groundwater_1520_Pr4_B-0.1um_53_5</strain>
    </source>
</reference>
<dbReference type="InterPro" id="IPR015424">
    <property type="entry name" value="PyrdxlP-dep_Trfase"/>
</dbReference>
<evidence type="ECO:0000256" key="6">
    <source>
        <dbReference type="RuleBase" id="RU000481"/>
    </source>
</evidence>
<evidence type="ECO:0000256" key="4">
    <source>
        <dbReference type="ARBA" id="ARBA00022679"/>
    </source>
</evidence>
<dbReference type="InterPro" id="IPR015422">
    <property type="entry name" value="PyrdxlP-dep_Trfase_small"/>
</dbReference>
<sequence>MKFAAKMEKLKVETAFEMMAKAKKLEAEGKKIIHLEIGEPDFDTPKNIKEAAKKALDAGQTHYGPSAGLPEHRKAIAEYYSKRIGIPYGPEHVVVTPGAKPIMSFAITALLEEGDECLVPDPGFPIYQSMVKFNGGVPIPLPLREENDFRLDVKELRSKITKKTRLIILNSPHNPTGGILTRDDLKAVADISVNSDIPVLSDEIYDRMIYDGKFVSIAQFDGMKERAIILNGYSKTYAMTGWRVGYGLMPTALVEHMARLMTNINSCTATFSQVACIEALKGPQDEVTAMMTEFKKRRDYIVNRINKIPKVSCRKPAGAFYIFVNVKQTGMDARKFTDFLLNDCGICALAGANFGAEGEGYVRFSYANTIENLAEAADRIEKALAK</sequence>
<organism evidence="8 9">
    <name type="scientific">candidate division TA06 bacterium</name>
    <dbReference type="NCBI Taxonomy" id="2250710"/>
    <lineage>
        <taxon>Bacteria</taxon>
        <taxon>Bacteria division TA06</taxon>
    </lineage>
</organism>
<dbReference type="InterPro" id="IPR004838">
    <property type="entry name" value="NHTrfase_class1_PyrdxlP-BS"/>
</dbReference>
<proteinExistence type="inferred from homology"/>
<evidence type="ECO:0000256" key="2">
    <source>
        <dbReference type="ARBA" id="ARBA00007441"/>
    </source>
</evidence>
<accession>A0A933IC72</accession>
<dbReference type="GO" id="GO:0006520">
    <property type="term" value="P:amino acid metabolic process"/>
    <property type="evidence" value="ECO:0007669"/>
    <property type="project" value="InterPro"/>
</dbReference>
<dbReference type="GO" id="GO:0030170">
    <property type="term" value="F:pyridoxal phosphate binding"/>
    <property type="evidence" value="ECO:0007669"/>
    <property type="project" value="InterPro"/>
</dbReference>